<dbReference type="EMBL" id="JAAGBB010000040">
    <property type="protein sequence ID" value="MBR0667725.1"/>
    <property type="molecule type" value="Genomic_DNA"/>
</dbReference>
<evidence type="ECO:0000256" key="8">
    <source>
        <dbReference type="ARBA" id="ARBA00023170"/>
    </source>
</evidence>
<evidence type="ECO:0000256" key="5">
    <source>
        <dbReference type="ARBA" id="ARBA00022729"/>
    </source>
</evidence>
<dbReference type="PANTHER" id="PTHR30069">
    <property type="entry name" value="TONB-DEPENDENT OUTER MEMBRANE RECEPTOR"/>
    <property type="match status" value="1"/>
</dbReference>
<comment type="caution">
    <text evidence="15">The sequence shown here is derived from an EMBL/GenBank/DDBJ whole genome shotgun (WGS) entry which is preliminary data.</text>
</comment>
<evidence type="ECO:0000256" key="7">
    <source>
        <dbReference type="ARBA" id="ARBA00023136"/>
    </source>
</evidence>
<evidence type="ECO:0000256" key="3">
    <source>
        <dbReference type="ARBA" id="ARBA00022452"/>
    </source>
</evidence>
<keyword evidence="5 12" id="KW-0732">Signal</keyword>
<evidence type="ECO:0000256" key="9">
    <source>
        <dbReference type="ARBA" id="ARBA00023237"/>
    </source>
</evidence>
<dbReference type="Pfam" id="PF07715">
    <property type="entry name" value="Plug"/>
    <property type="match status" value="1"/>
</dbReference>
<feature type="domain" description="TonB-dependent receptor plug" evidence="14">
    <location>
        <begin position="53"/>
        <end position="161"/>
    </location>
</feature>
<feature type="domain" description="TonB-dependent receptor-like beta-barrel" evidence="13">
    <location>
        <begin position="245"/>
        <end position="638"/>
    </location>
</feature>
<dbReference type="SUPFAM" id="SSF56935">
    <property type="entry name" value="Porins"/>
    <property type="match status" value="1"/>
</dbReference>
<evidence type="ECO:0000256" key="10">
    <source>
        <dbReference type="PROSITE-ProRule" id="PRU01360"/>
    </source>
</evidence>
<evidence type="ECO:0000259" key="13">
    <source>
        <dbReference type="Pfam" id="PF00593"/>
    </source>
</evidence>
<comment type="similarity">
    <text evidence="10 11">Belongs to the TonB-dependent receptor family.</text>
</comment>
<comment type="subcellular location">
    <subcellularLocation>
        <location evidence="1 10">Cell outer membrane</location>
        <topology evidence="1 10">Multi-pass membrane protein</topology>
    </subcellularLocation>
</comment>
<name>A0ABS5F6H3_9PROT</name>
<gene>
    <name evidence="15" type="ORF">GXW71_25440</name>
</gene>
<keyword evidence="9 10" id="KW-0998">Cell outer membrane</keyword>
<evidence type="ECO:0000313" key="16">
    <source>
        <dbReference type="Proteomes" id="UP001196870"/>
    </source>
</evidence>
<evidence type="ECO:0000259" key="14">
    <source>
        <dbReference type="Pfam" id="PF07715"/>
    </source>
</evidence>
<proteinExistence type="inferred from homology"/>
<keyword evidence="3 10" id="KW-1134">Transmembrane beta strand</keyword>
<evidence type="ECO:0000256" key="1">
    <source>
        <dbReference type="ARBA" id="ARBA00004571"/>
    </source>
</evidence>
<organism evidence="15 16">
    <name type="scientific">Plastoroseomonas hellenica</name>
    <dbReference type="NCBI Taxonomy" id="2687306"/>
    <lineage>
        <taxon>Bacteria</taxon>
        <taxon>Pseudomonadati</taxon>
        <taxon>Pseudomonadota</taxon>
        <taxon>Alphaproteobacteria</taxon>
        <taxon>Acetobacterales</taxon>
        <taxon>Acetobacteraceae</taxon>
        <taxon>Plastoroseomonas</taxon>
    </lineage>
</organism>
<dbReference type="InterPro" id="IPR036942">
    <property type="entry name" value="Beta-barrel_TonB_sf"/>
</dbReference>
<dbReference type="Gene3D" id="2.40.170.20">
    <property type="entry name" value="TonB-dependent receptor, beta-barrel domain"/>
    <property type="match status" value="1"/>
</dbReference>
<dbReference type="PANTHER" id="PTHR30069:SF29">
    <property type="entry name" value="HEMOGLOBIN AND HEMOGLOBIN-HAPTOGLOBIN-BINDING PROTEIN 1-RELATED"/>
    <property type="match status" value="1"/>
</dbReference>
<dbReference type="Proteomes" id="UP001196870">
    <property type="component" value="Unassembled WGS sequence"/>
</dbReference>
<keyword evidence="2 10" id="KW-0813">Transport</keyword>
<dbReference type="PROSITE" id="PS52016">
    <property type="entry name" value="TONB_DEPENDENT_REC_3"/>
    <property type="match status" value="1"/>
</dbReference>
<keyword evidence="6 11" id="KW-0798">TonB box</keyword>
<protein>
    <submittedName>
        <fullName evidence="15">TonB-dependent receptor</fullName>
    </submittedName>
</protein>
<evidence type="ECO:0000313" key="15">
    <source>
        <dbReference type="EMBL" id="MBR0667725.1"/>
    </source>
</evidence>
<dbReference type="InterPro" id="IPR037066">
    <property type="entry name" value="Plug_dom_sf"/>
</dbReference>
<evidence type="ECO:0000256" key="12">
    <source>
        <dbReference type="SAM" id="SignalP"/>
    </source>
</evidence>
<evidence type="ECO:0000256" key="11">
    <source>
        <dbReference type="RuleBase" id="RU003357"/>
    </source>
</evidence>
<reference evidence="16" key="1">
    <citation type="journal article" date="2021" name="Syst. Appl. Microbiol.">
        <title>Roseomonas hellenica sp. nov., isolated from roots of wild-growing Alkanna tinctoria.</title>
        <authorList>
            <person name="Rat A."/>
            <person name="Naranjo H.D."/>
            <person name="Lebbe L."/>
            <person name="Cnockaert M."/>
            <person name="Krigas N."/>
            <person name="Grigoriadou K."/>
            <person name="Maloupa E."/>
            <person name="Willems A."/>
        </authorList>
    </citation>
    <scope>NUCLEOTIDE SEQUENCE [LARGE SCALE GENOMIC DNA]</scope>
    <source>
        <strain evidence="16">LMG 31523</strain>
    </source>
</reference>
<dbReference type="RefSeq" id="WP_211855503.1">
    <property type="nucleotide sequence ID" value="NZ_JAAGBB010000040.1"/>
</dbReference>
<sequence length="663" mass="73149">MTNRALPIRAFLIALALAPGSARATSDIGHAELEALFGEPVTTSATGGPQRASQVPASMEIITAEQIRRSGAHDIPAVLARYTSLDVQQYNAHDYTVGVRGYATAMSPRLLVLVNGRQVYLDHYGYVAWDSLPVQLAEIRQIEVIKGPNAALFGFNAAGGVINIITLDPLHDRQSTGTLRVGTGRYREASVTHVGPIGDNLGIRLSAGLRGEQAWRSGHTEFELAQLDSRRSPTRQQVAGEFAARLSDRVRVGIEASYNRAIAGDFFDYGQFWRQDRRIWNLRGRVSADIGFGLLAASVYHTGYRETFAVGASPTDHDLTVAEISHTFKLGASHTLRHMLEVRRSVMSAFPGSEVGYTNVAVGAMWNWAISDTVESTVALRGDYLRLNGRGFDDPNFPDGDSAYRRRFHDASWNLGLVWHPTPVETWRIGASRGVSLPSLYDLGYRDSFPAFGYQDTGNPRLQPTVVHDFQIEYRRNIEAIAGRIAVTGFYQINRGFSSGLSVPVLEPPQVPYTTFMPLNLGTSRVYGVDLAAQGRFGTGFTWGFAYRLAATEAEFRPALIDFKRASPRHLATARLGWAGGRWELDGFLRYAGEAQGWRVVDESNAVLVQVHDQVSAALRIAYQVTPNLTVALEGENVLQERQRQTIAAQAPRRFYLSLRSSF</sequence>
<evidence type="ECO:0000256" key="6">
    <source>
        <dbReference type="ARBA" id="ARBA00023077"/>
    </source>
</evidence>
<evidence type="ECO:0000256" key="4">
    <source>
        <dbReference type="ARBA" id="ARBA00022692"/>
    </source>
</evidence>
<keyword evidence="4 10" id="KW-0812">Transmembrane</keyword>
<feature type="signal peptide" evidence="12">
    <location>
        <begin position="1"/>
        <end position="24"/>
    </location>
</feature>
<dbReference type="Pfam" id="PF00593">
    <property type="entry name" value="TonB_dep_Rec_b-barrel"/>
    <property type="match status" value="1"/>
</dbReference>
<dbReference type="InterPro" id="IPR039426">
    <property type="entry name" value="TonB-dep_rcpt-like"/>
</dbReference>
<evidence type="ECO:0000256" key="2">
    <source>
        <dbReference type="ARBA" id="ARBA00022448"/>
    </source>
</evidence>
<feature type="chain" id="PRO_5046425538" evidence="12">
    <location>
        <begin position="25"/>
        <end position="663"/>
    </location>
</feature>
<keyword evidence="7 10" id="KW-0472">Membrane</keyword>
<dbReference type="InterPro" id="IPR000531">
    <property type="entry name" value="Beta-barrel_TonB"/>
</dbReference>
<accession>A0ABS5F6H3</accession>
<keyword evidence="8 15" id="KW-0675">Receptor</keyword>
<dbReference type="Gene3D" id="2.170.130.10">
    <property type="entry name" value="TonB-dependent receptor, plug domain"/>
    <property type="match status" value="1"/>
</dbReference>
<dbReference type="InterPro" id="IPR012910">
    <property type="entry name" value="Plug_dom"/>
</dbReference>
<keyword evidence="16" id="KW-1185">Reference proteome</keyword>